<feature type="compositionally biased region" description="Basic residues" evidence="1">
    <location>
        <begin position="173"/>
        <end position="186"/>
    </location>
</feature>
<dbReference type="AlphaFoldDB" id="A0A6A5VCR9"/>
<proteinExistence type="predicted"/>
<feature type="region of interest" description="Disordered" evidence="1">
    <location>
        <begin position="149"/>
        <end position="186"/>
    </location>
</feature>
<dbReference type="EMBL" id="ML976673">
    <property type="protein sequence ID" value="KAF1974891.1"/>
    <property type="molecule type" value="Genomic_DNA"/>
</dbReference>
<name>A0A6A5VCR9_9PLEO</name>
<accession>A0A6A5VCR9</accession>
<keyword evidence="3" id="KW-1185">Reference proteome</keyword>
<reference evidence="2" key="1">
    <citation type="journal article" date="2020" name="Stud. Mycol.">
        <title>101 Dothideomycetes genomes: a test case for predicting lifestyles and emergence of pathogens.</title>
        <authorList>
            <person name="Haridas S."/>
            <person name="Albert R."/>
            <person name="Binder M."/>
            <person name="Bloem J."/>
            <person name="Labutti K."/>
            <person name="Salamov A."/>
            <person name="Andreopoulos B."/>
            <person name="Baker S."/>
            <person name="Barry K."/>
            <person name="Bills G."/>
            <person name="Bluhm B."/>
            <person name="Cannon C."/>
            <person name="Castanera R."/>
            <person name="Culley D."/>
            <person name="Daum C."/>
            <person name="Ezra D."/>
            <person name="Gonzalez J."/>
            <person name="Henrissat B."/>
            <person name="Kuo A."/>
            <person name="Liang C."/>
            <person name="Lipzen A."/>
            <person name="Lutzoni F."/>
            <person name="Magnuson J."/>
            <person name="Mondo S."/>
            <person name="Nolan M."/>
            <person name="Ohm R."/>
            <person name="Pangilinan J."/>
            <person name="Park H.-J."/>
            <person name="Ramirez L."/>
            <person name="Alfaro M."/>
            <person name="Sun H."/>
            <person name="Tritt A."/>
            <person name="Yoshinaga Y."/>
            <person name="Zwiers L.-H."/>
            <person name="Turgeon B."/>
            <person name="Goodwin S."/>
            <person name="Spatafora J."/>
            <person name="Crous P."/>
            <person name="Grigoriev I."/>
        </authorList>
    </citation>
    <scope>NUCLEOTIDE SEQUENCE</scope>
    <source>
        <strain evidence="2">CBS 107.79</strain>
    </source>
</reference>
<organism evidence="2 3">
    <name type="scientific">Bimuria novae-zelandiae CBS 107.79</name>
    <dbReference type="NCBI Taxonomy" id="1447943"/>
    <lineage>
        <taxon>Eukaryota</taxon>
        <taxon>Fungi</taxon>
        <taxon>Dikarya</taxon>
        <taxon>Ascomycota</taxon>
        <taxon>Pezizomycotina</taxon>
        <taxon>Dothideomycetes</taxon>
        <taxon>Pleosporomycetidae</taxon>
        <taxon>Pleosporales</taxon>
        <taxon>Massarineae</taxon>
        <taxon>Didymosphaeriaceae</taxon>
        <taxon>Bimuria</taxon>
    </lineage>
</organism>
<evidence type="ECO:0000313" key="2">
    <source>
        <dbReference type="EMBL" id="KAF1974891.1"/>
    </source>
</evidence>
<evidence type="ECO:0000256" key="1">
    <source>
        <dbReference type="SAM" id="MobiDB-lite"/>
    </source>
</evidence>
<dbReference type="Proteomes" id="UP000800036">
    <property type="component" value="Unassembled WGS sequence"/>
</dbReference>
<protein>
    <submittedName>
        <fullName evidence="2">Uncharacterized protein</fullName>
    </submittedName>
</protein>
<evidence type="ECO:0000313" key="3">
    <source>
        <dbReference type="Proteomes" id="UP000800036"/>
    </source>
</evidence>
<sequence>MADSNMLGQRAQVKWSQALDDIFGALEVALDQSNRQIEQECALADEHAADPSYDPEDIECEFCNQAFPITTWFFDVHTPRCEQEKKRISDATGLGAELECAFCKERMHPGALFVHLNCKGPEGCREQWRILTVVEKKRCIHSTISHDMRPACSTSSNRPFPLPYRPPSQLKTQHPRPKRASRASLG</sequence>
<gene>
    <name evidence="2" type="ORF">BU23DRAFT_92864</name>
</gene>